<keyword evidence="5" id="KW-1185">Reference proteome</keyword>
<dbReference type="InterPro" id="IPR000960">
    <property type="entry name" value="Flavin_mOase"/>
</dbReference>
<feature type="transmembrane region" description="Helical" evidence="3">
    <location>
        <begin position="512"/>
        <end position="529"/>
    </location>
</feature>
<dbReference type="InterPro" id="IPR036188">
    <property type="entry name" value="FAD/NAD-bd_sf"/>
</dbReference>
<dbReference type="Proteomes" id="UP000217199">
    <property type="component" value="Unassembled WGS sequence"/>
</dbReference>
<comment type="caution">
    <text evidence="4">The sequence shown here is derived from an EMBL/GenBank/DDBJ whole genome shotgun (WGS) entry which is preliminary data.</text>
</comment>
<dbReference type="SUPFAM" id="SSF51905">
    <property type="entry name" value="FAD/NAD(P)-binding domain"/>
    <property type="match status" value="2"/>
</dbReference>
<dbReference type="GO" id="GO:0016491">
    <property type="term" value="F:oxidoreductase activity"/>
    <property type="evidence" value="ECO:0007669"/>
    <property type="project" value="UniProtKB-KW"/>
</dbReference>
<keyword evidence="2" id="KW-0560">Oxidoreductase</keyword>
<dbReference type="InParanoid" id="A0A286UWR1"/>
<accession>A0A286UWR1</accession>
<dbReference type="InterPro" id="IPR051209">
    <property type="entry name" value="FAD-bind_Monooxygenase_sf"/>
</dbReference>
<dbReference type="Pfam" id="PF13450">
    <property type="entry name" value="NAD_binding_8"/>
    <property type="match status" value="1"/>
</dbReference>
<comment type="similarity">
    <text evidence="1">Belongs to the FAD-binding monooxygenase family.</text>
</comment>
<name>A0A286UWR1_9AGAM</name>
<dbReference type="PANTHER" id="PTHR42877:SF4">
    <property type="entry name" value="FAD_NAD(P)-BINDING DOMAIN-CONTAINING PROTEIN-RELATED"/>
    <property type="match status" value="1"/>
</dbReference>
<sequence length="534" mass="60589">MSLNKEQPRVAIVGCGIAGIATAIALKTRLNFHNFVIFEKGSDVGGAWRDNIYPGCSCDIPPHWYSLSTECNPNWSEMYASQPELLAYWKSLVVKYSVYSHVLLYTQVVRAVWDSLSSRYVITLRDTQTGEERIEIAEVLVSASGGLTVPNLPQDIPGIDTFDGPWFHSARWRTDVDLRRKRVGVVGNAASAVQIIPKISEDPSIEVINFCRSSNWFVEKGDNPEYSHRWQWIFAHVPGIMTMYRAWIYLRHDVNYLIFQNAHKKLRKLTHKRLIKQIERKAPKEYLDKLIPDYPPGCRRILVDPDYLSSLHRPNVTPTWDRIAQVLPSGVLTVSGSMIPLDILIYATGFKALELQFELIGQYGLSLSQYYGSKGGPEAYLGTAIPGFPNFFTILGPNTATGHASAIFTEECQINYILQLLGPLLAGKVSSIVVKQQANERYNESLQRKLKNTVFTECRSHYHTGGKANGKIMAAWPGPVGSFWWITRYVNWFDYELRGAAIWIKERQQARLLTWLLLILAAFVLAIFSKTSHW</sequence>
<keyword evidence="3" id="KW-0812">Transmembrane</keyword>
<protein>
    <submittedName>
        <fullName evidence="4">FAD NAD-binding domain-containing</fullName>
    </submittedName>
</protein>
<dbReference type="STRING" id="2282107.A0A286UWR1"/>
<evidence type="ECO:0000256" key="1">
    <source>
        <dbReference type="ARBA" id="ARBA00010139"/>
    </source>
</evidence>
<keyword evidence="3" id="KW-0472">Membrane</keyword>
<dbReference type="GO" id="GO:0050661">
    <property type="term" value="F:NADP binding"/>
    <property type="evidence" value="ECO:0007669"/>
    <property type="project" value="InterPro"/>
</dbReference>
<reference evidence="4 5" key="1">
    <citation type="journal article" date="2017" name="Mol. Ecol.">
        <title>Comparative and population genomic landscape of Phellinus noxius: A hypervariable fungus causing root rot in trees.</title>
        <authorList>
            <person name="Chung C.L."/>
            <person name="Lee T.J."/>
            <person name="Akiba M."/>
            <person name="Lee H.H."/>
            <person name="Kuo T.H."/>
            <person name="Liu D."/>
            <person name="Ke H.M."/>
            <person name="Yokoi T."/>
            <person name="Roa M.B."/>
            <person name="Lu M.J."/>
            <person name="Chang Y.Y."/>
            <person name="Ann P.J."/>
            <person name="Tsai J.N."/>
            <person name="Chen C.Y."/>
            <person name="Tzean S.S."/>
            <person name="Ota Y."/>
            <person name="Hattori T."/>
            <person name="Sahashi N."/>
            <person name="Liou R.F."/>
            <person name="Kikuchi T."/>
            <person name="Tsai I.J."/>
        </authorList>
    </citation>
    <scope>NUCLEOTIDE SEQUENCE [LARGE SCALE GENOMIC DNA]</scope>
    <source>
        <strain evidence="4 5">FFPRI411160</strain>
    </source>
</reference>
<dbReference type="PRINTS" id="PR00370">
    <property type="entry name" value="FMOXYGENASE"/>
</dbReference>
<dbReference type="GO" id="GO:0050660">
    <property type="term" value="F:flavin adenine dinucleotide binding"/>
    <property type="evidence" value="ECO:0007669"/>
    <property type="project" value="InterPro"/>
</dbReference>
<keyword evidence="3" id="KW-1133">Transmembrane helix</keyword>
<evidence type="ECO:0000313" key="4">
    <source>
        <dbReference type="EMBL" id="PAV23991.1"/>
    </source>
</evidence>
<dbReference type="OrthoDB" id="74360at2759"/>
<dbReference type="PANTHER" id="PTHR42877">
    <property type="entry name" value="L-ORNITHINE N(5)-MONOOXYGENASE-RELATED"/>
    <property type="match status" value="1"/>
</dbReference>
<proteinExistence type="inferred from homology"/>
<evidence type="ECO:0000256" key="2">
    <source>
        <dbReference type="ARBA" id="ARBA00023002"/>
    </source>
</evidence>
<dbReference type="EMBL" id="NBII01000001">
    <property type="protein sequence ID" value="PAV23991.1"/>
    <property type="molecule type" value="Genomic_DNA"/>
</dbReference>
<dbReference type="AlphaFoldDB" id="A0A286UWR1"/>
<organism evidence="4 5">
    <name type="scientific">Pyrrhoderma noxium</name>
    <dbReference type="NCBI Taxonomy" id="2282107"/>
    <lineage>
        <taxon>Eukaryota</taxon>
        <taxon>Fungi</taxon>
        <taxon>Dikarya</taxon>
        <taxon>Basidiomycota</taxon>
        <taxon>Agaricomycotina</taxon>
        <taxon>Agaricomycetes</taxon>
        <taxon>Hymenochaetales</taxon>
        <taxon>Hymenochaetaceae</taxon>
        <taxon>Pyrrhoderma</taxon>
    </lineage>
</organism>
<gene>
    <name evidence="4" type="ORF">PNOK_0105900</name>
</gene>
<evidence type="ECO:0000313" key="5">
    <source>
        <dbReference type="Proteomes" id="UP000217199"/>
    </source>
</evidence>
<evidence type="ECO:0000256" key="3">
    <source>
        <dbReference type="SAM" id="Phobius"/>
    </source>
</evidence>
<dbReference type="Gene3D" id="3.50.50.60">
    <property type="entry name" value="FAD/NAD(P)-binding domain"/>
    <property type="match status" value="3"/>
</dbReference>